<comment type="caution">
    <text evidence="2">The sequence shown here is derived from an EMBL/GenBank/DDBJ whole genome shotgun (WGS) entry which is preliminary data.</text>
</comment>
<evidence type="ECO:0000256" key="1">
    <source>
        <dbReference type="SAM" id="MobiDB-lite"/>
    </source>
</evidence>
<gene>
    <name evidence="2" type="ORF">CRG98_026233</name>
</gene>
<reference evidence="2 3" key="1">
    <citation type="submission" date="2017-11" db="EMBL/GenBank/DDBJ databases">
        <title>De-novo sequencing of pomegranate (Punica granatum L.) genome.</title>
        <authorList>
            <person name="Akparov Z."/>
            <person name="Amiraslanov A."/>
            <person name="Hajiyeva S."/>
            <person name="Abbasov M."/>
            <person name="Kaur K."/>
            <person name="Hamwieh A."/>
            <person name="Solovyev V."/>
            <person name="Salamov A."/>
            <person name="Braich B."/>
            <person name="Kosarev P."/>
            <person name="Mahmoud A."/>
            <person name="Hajiyev E."/>
            <person name="Babayeva S."/>
            <person name="Izzatullayeva V."/>
            <person name="Mammadov A."/>
            <person name="Mammadov A."/>
            <person name="Sharifova S."/>
            <person name="Ojaghi J."/>
            <person name="Eynullazada K."/>
            <person name="Bayramov B."/>
            <person name="Abdulazimova A."/>
            <person name="Shahmuradov I."/>
        </authorList>
    </citation>
    <scope>NUCLEOTIDE SEQUENCE [LARGE SCALE GENOMIC DNA]</scope>
    <source>
        <strain evidence="3">cv. AG2017</strain>
        <tissue evidence="2">Leaf</tissue>
    </source>
</reference>
<organism evidence="2 3">
    <name type="scientific">Punica granatum</name>
    <name type="common">Pomegranate</name>
    <dbReference type="NCBI Taxonomy" id="22663"/>
    <lineage>
        <taxon>Eukaryota</taxon>
        <taxon>Viridiplantae</taxon>
        <taxon>Streptophyta</taxon>
        <taxon>Embryophyta</taxon>
        <taxon>Tracheophyta</taxon>
        <taxon>Spermatophyta</taxon>
        <taxon>Magnoliopsida</taxon>
        <taxon>eudicotyledons</taxon>
        <taxon>Gunneridae</taxon>
        <taxon>Pentapetalae</taxon>
        <taxon>rosids</taxon>
        <taxon>malvids</taxon>
        <taxon>Myrtales</taxon>
        <taxon>Lythraceae</taxon>
        <taxon>Punica</taxon>
    </lineage>
</organism>
<name>A0A2I0JBJ1_PUNGR</name>
<keyword evidence="3" id="KW-1185">Reference proteome</keyword>
<evidence type="ECO:0000313" key="2">
    <source>
        <dbReference type="EMBL" id="PKI53393.1"/>
    </source>
</evidence>
<dbReference type="Proteomes" id="UP000233551">
    <property type="component" value="Unassembled WGS sequence"/>
</dbReference>
<accession>A0A2I0JBJ1</accession>
<feature type="region of interest" description="Disordered" evidence="1">
    <location>
        <begin position="230"/>
        <end position="249"/>
    </location>
</feature>
<sequence>MARLAIVVGRRKRRMNPTRSRGAPKRRFCTAAKRAAGENAYFSGSGSTWEIKMSSEKPSETCSLVLVVLGCVQACFRVPFTYPWIGHLESPVKKASTNVRECLGSSRRLLKCAWSPEGLDLSGAGLVTRVAVSLRMPWSCDEGLELWGRAPTYPEGSKIRVRRSSCVCCTYDPSIIRSHGDYKQCVNTGLDARPSGLLLALHGHIKTFSKVPKRFCVHPNFISSGHACTKPMQRGSGVSTFPGARDGRT</sequence>
<dbReference type="EMBL" id="PGOL01001859">
    <property type="protein sequence ID" value="PKI53393.1"/>
    <property type="molecule type" value="Genomic_DNA"/>
</dbReference>
<proteinExistence type="predicted"/>
<dbReference type="AlphaFoldDB" id="A0A2I0JBJ1"/>
<evidence type="ECO:0000313" key="3">
    <source>
        <dbReference type="Proteomes" id="UP000233551"/>
    </source>
</evidence>
<protein>
    <submittedName>
        <fullName evidence="2">Uncharacterized protein</fullName>
    </submittedName>
</protein>